<dbReference type="PANTHER" id="PTHR11949:SF26">
    <property type="entry name" value="INTERFERON REGULATORY FACTOR 9"/>
    <property type="match status" value="1"/>
</dbReference>
<dbReference type="GO" id="GO:0006357">
    <property type="term" value="P:regulation of transcription by RNA polymerase II"/>
    <property type="evidence" value="ECO:0000318"/>
    <property type="project" value="GO_Central"/>
</dbReference>
<dbReference type="GO" id="GO:0005634">
    <property type="term" value="C:nucleus"/>
    <property type="evidence" value="ECO:0000318"/>
    <property type="project" value="GO_Central"/>
</dbReference>
<dbReference type="InterPro" id="IPR008984">
    <property type="entry name" value="SMAD_FHA_dom_sf"/>
</dbReference>
<reference evidence="9" key="1">
    <citation type="submission" date="2009-12" db="EMBL/GenBank/DDBJ databases">
        <title>The Genome Sequence of Anolis carolinensis (Green Anole Lizard).</title>
        <authorList>
            <consortium name="The Genome Sequencing Platform"/>
            <person name="Di Palma F."/>
            <person name="Alfoldi J."/>
            <person name="Heiman D."/>
            <person name="Young S."/>
            <person name="Grabherr M."/>
            <person name="Johnson J."/>
            <person name="Lander E.S."/>
            <person name="Lindblad-Toh K."/>
        </authorList>
    </citation>
    <scope>NUCLEOTIDE SEQUENCE [LARGE SCALE GENOMIC DNA]</scope>
    <source>
        <strain evidence="9">JBL SC #1</strain>
    </source>
</reference>
<dbReference type="Gene3D" id="2.60.200.10">
    <property type="match status" value="1"/>
</dbReference>
<dbReference type="Proteomes" id="UP000001646">
    <property type="component" value="Unplaced"/>
</dbReference>
<dbReference type="GO" id="GO:0000981">
    <property type="term" value="F:DNA-binding transcription factor activity, RNA polymerase II-specific"/>
    <property type="evidence" value="ECO:0000318"/>
    <property type="project" value="GO_Central"/>
</dbReference>
<dbReference type="InterPro" id="IPR001346">
    <property type="entry name" value="Interferon_reg_fact_DNA-bd_dom"/>
</dbReference>
<dbReference type="PROSITE" id="PS51507">
    <property type="entry name" value="IRF_2"/>
    <property type="match status" value="1"/>
</dbReference>
<dbReference type="FunFam" id="2.60.200.10:FF:000039">
    <property type="entry name" value="Uncharacterized protein"/>
    <property type="match status" value="1"/>
</dbReference>
<evidence type="ECO:0000256" key="5">
    <source>
        <dbReference type="ARBA" id="ARBA00023163"/>
    </source>
</evidence>
<feature type="region of interest" description="Disordered" evidence="7">
    <location>
        <begin position="125"/>
        <end position="145"/>
    </location>
</feature>
<evidence type="ECO:0000313" key="10">
    <source>
        <dbReference type="Proteomes" id="UP000001646"/>
    </source>
</evidence>
<dbReference type="GO" id="GO:0045944">
    <property type="term" value="P:positive regulation of transcription by RNA polymerase II"/>
    <property type="evidence" value="ECO:0007669"/>
    <property type="project" value="UniProtKB-ARBA"/>
</dbReference>
<sequence length="384" mass="42806">MATPRKGIRRTRQLRQWTVEQVESGKFPGLVWDDPPAKTMFRIPWKHAGKHEFRHDEDAGFFKAWAVFKGKCNSNDPATWKTRVRCALSKSSEFEEMPERSRLDIAEPYKVYRLVPVSEQLAGCKKETSKKTKAGRSKKNSNPVESIIQPAGSLSLIKMEESSGPEAMASHTPNAMGSSAYLKVENSPELGEPAETETEKNTFCLNLVPDLPVGINATETGEDSVFLSIFYGGVQAQWMWIPANEFLITSVAAPPGAPANIISRVVLPPPNKTEDPQKQEAVRRLLRNLEKGAMVACNSKGIFIQCRDQANIFWRGPNGHGKLENGAFVELFSTKSFQAALDEFQQGLGPMPQYQVTLCVGQELDERENIDSKLIVIQVRRARS</sequence>
<evidence type="ECO:0000313" key="9">
    <source>
        <dbReference type="Ensembl" id="ENSACAP00000003832.4"/>
    </source>
</evidence>
<evidence type="ECO:0000256" key="7">
    <source>
        <dbReference type="SAM" id="MobiDB-lite"/>
    </source>
</evidence>
<evidence type="ECO:0000256" key="4">
    <source>
        <dbReference type="ARBA" id="ARBA00023159"/>
    </source>
</evidence>
<dbReference type="Ensembl" id="ENSACAT00000003924.4">
    <property type="protein sequence ID" value="ENSACAP00000003832.4"/>
    <property type="gene ID" value="ENSACAG00000003946.4"/>
</dbReference>
<evidence type="ECO:0000256" key="3">
    <source>
        <dbReference type="ARBA" id="ARBA00023125"/>
    </source>
</evidence>
<reference evidence="9" key="2">
    <citation type="submission" date="2025-08" db="UniProtKB">
        <authorList>
            <consortium name="Ensembl"/>
        </authorList>
    </citation>
    <scope>IDENTIFICATION</scope>
</reference>
<name>H9G8A0_ANOCA</name>
<dbReference type="InterPro" id="IPR036390">
    <property type="entry name" value="WH_DNA-bd_sf"/>
</dbReference>
<keyword evidence="10" id="KW-1185">Reference proteome</keyword>
<dbReference type="InterPro" id="IPR017855">
    <property type="entry name" value="SMAD-like_dom_sf"/>
</dbReference>
<dbReference type="Pfam" id="PF10401">
    <property type="entry name" value="IRF-3"/>
    <property type="match status" value="1"/>
</dbReference>
<evidence type="ECO:0000256" key="1">
    <source>
        <dbReference type="ARBA" id="ARBA00004123"/>
    </source>
</evidence>
<evidence type="ECO:0000256" key="6">
    <source>
        <dbReference type="ARBA" id="ARBA00023242"/>
    </source>
</evidence>
<dbReference type="SUPFAM" id="SSF46785">
    <property type="entry name" value="Winged helix' DNA-binding domain"/>
    <property type="match status" value="1"/>
</dbReference>
<accession>H9G8A0</accession>
<dbReference type="SMART" id="SM01243">
    <property type="entry name" value="IRF-3"/>
    <property type="match status" value="1"/>
</dbReference>
<evidence type="ECO:0000256" key="2">
    <source>
        <dbReference type="ARBA" id="ARBA00023015"/>
    </source>
</evidence>
<dbReference type="GO" id="GO:0000978">
    <property type="term" value="F:RNA polymerase II cis-regulatory region sequence-specific DNA binding"/>
    <property type="evidence" value="ECO:0000318"/>
    <property type="project" value="GO_Central"/>
</dbReference>
<protein>
    <recommendedName>
        <fullName evidence="8">IRF tryptophan pentad repeat domain-containing protein</fullName>
    </recommendedName>
</protein>
<keyword evidence="5" id="KW-0804">Transcription</keyword>
<evidence type="ECO:0000259" key="8">
    <source>
        <dbReference type="PROSITE" id="PS51507"/>
    </source>
</evidence>
<feature type="domain" description="IRF tryptophan pentad repeat" evidence="8">
    <location>
        <begin position="11"/>
        <end position="116"/>
    </location>
</feature>
<dbReference type="GeneTree" id="ENSGT00940000162115"/>
<proteinExistence type="predicted"/>
<dbReference type="eggNOG" id="ENOG502RR4E">
    <property type="taxonomic scope" value="Eukaryota"/>
</dbReference>
<reference evidence="9" key="3">
    <citation type="submission" date="2025-09" db="UniProtKB">
        <authorList>
            <consortium name="Ensembl"/>
        </authorList>
    </citation>
    <scope>IDENTIFICATION</scope>
</reference>
<dbReference type="PRINTS" id="PR00267">
    <property type="entry name" value="INTFRNREGFCT"/>
</dbReference>
<dbReference type="GO" id="GO:0002376">
    <property type="term" value="P:immune system process"/>
    <property type="evidence" value="ECO:0000318"/>
    <property type="project" value="GO_Central"/>
</dbReference>
<dbReference type="PANTHER" id="PTHR11949">
    <property type="entry name" value="INTERFERON REGULATORY FACTOR"/>
    <property type="match status" value="1"/>
</dbReference>
<dbReference type="AlphaFoldDB" id="H9G8A0"/>
<dbReference type="Bgee" id="ENSACAG00000003946">
    <property type="expression patterns" value="Expressed in liver and 9 other cell types or tissues"/>
</dbReference>
<dbReference type="InterPro" id="IPR036388">
    <property type="entry name" value="WH-like_DNA-bd_sf"/>
</dbReference>
<dbReference type="SUPFAM" id="SSF49879">
    <property type="entry name" value="SMAD/FHA domain"/>
    <property type="match status" value="1"/>
</dbReference>
<comment type="subcellular location">
    <subcellularLocation>
        <location evidence="1">Nucleus</location>
    </subcellularLocation>
</comment>
<dbReference type="Gene3D" id="1.10.10.10">
    <property type="entry name" value="Winged helix-like DNA-binding domain superfamily/Winged helix DNA-binding domain"/>
    <property type="match status" value="1"/>
</dbReference>
<dbReference type="FunFam" id="1.10.10.10:FF:000041">
    <property type="entry name" value="Interferon regulatory factor 4"/>
    <property type="match status" value="1"/>
</dbReference>
<organism evidence="9 10">
    <name type="scientific">Anolis carolinensis</name>
    <name type="common">Green anole</name>
    <name type="synonym">American chameleon</name>
    <dbReference type="NCBI Taxonomy" id="28377"/>
    <lineage>
        <taxon>Eukaryota</taxon>
        <taxon>Metazoa</taxon>
        <taxon>Chordata</taxon>
        <taxon>Craniata</taxon>
        <taxon>Vertebrata</taxon>
        <taxon>Euteleostomi</taxon>
        <taxon>Lepidosauria</taxon>
        <taxon>Squamata</taxon>
        <taxon>Bifurcata</taxon>
        <taxon>Unidentata</taxon>
        <taxon>Episquamata</taxon>
        <taxon>Toxicofera</taxon>
        <taxon>Iguania</taxon>
        <taxon>Dactyloidae</taxon>
        <taxon>Anolis</taxon>
    </lineage>
</organism>
<keyword evidence="6" id="KW-0539">Nucleus</keyword>
<dbReference type="InParanoid" id="H9G8A0"/>
<dbReference type="SMART" id="SM00348">
    <property type="entry name" value="IRF"/>
    <property type="match status" value="1"/>
</dbReference>
<dbReference type="Pfam" id="PF00605">
    <property type="entry name" value="IRF"/>
    <property type="match status" value="1"/>
</dbReference>
<keyword evidence="3" id="KW-0238">DNA-binding</keyword>
<dbReference type="CDD" id="cd00103">
    <property type="entry name" value="IRF"/>
    <property type="match status" value="1"/>
</dbReference>
<dbReference type="STRING" id="28377.ENSACAP00000003832"/>
<dbReference type="HOGENOM" id="CLU_031544_1_1_1"/>
<dbReference type="InterPro" id="IPR019471">
    <property type="entry name" value="Interferon_reg_factor-3"/>
</dbReference>
<keyword evidence="2" id="KW-0805">Transcription regulation</keyword>
<keyword evidence="4" id="KW-0010">Activator</keyword>